<feature type="non-terminal residue" evidence="1">
    <location>
        <position position="1"/>
    </location>
</feature>
<dbReference type="AlphaFoldDB" id="A0A1R3HPX9"/>
<comment type="caution">
    <text evidence="1">The sequence shown here is derived from an EMBL/GenBank/DDBJ whole genome shotgun (WGS) entry which is preliminary data.</text>
</comment>
<dbReference type="Gramene" id="OMO72344">
    <property type="protein sequence ID" value="OMO72344"/>
    <property type="gene ID" value="CCACVL1_17850"/>
</dbReference>
<protein>
    <submittedName>
        <fullName evidence="1">Uncharacterized protein</fullName>
    </submittedName>
</protein>
<sequence>VTAVSLQSILIVAVTNMMELETPISKRLIVPLLE</sequence>
<organism evidence="1 2">
    <name type="scientific">Corchorus capsularis</name>
    <name type="common">Jute</name>
    <dbReference type="NCBI Taxonomy" id="210143"/>
    <lineage>
        <taxon>Eukaryota</taxon>
        <taxon>Viridiplantae</taxon>
        <taxon>Streptophyta</taxon>
        <taxon>Embryophyta</taxon>
        <taxon>Tracheophyta</taxon>
        <taxon>Spermatophyta</taxon>
        <taxon>Magnoliopsida</taxon>
        <taxon>eudicotyledons</taxon>
        <taxon>Gunneridae</taxon>
        <taxon>Pentapetalae</taxon>
        <taxon>rosids</taxon>
        <taxon>malvids</taxon>
        <taxon>Malvales</taxon>
        <taxon>Malvaceae</taxon>
        <taxon>Grewioideae</taxon>
        <taxon>Apeibeae</taxon>
        <taxon>Corchorus</taxon>
    </lineage>
</organism>
<name>A0A1R3HPX9_COCAP</name>
<keyword evidence="2" id="KW-1185">Reference proteome</keyword>
<dbReference type="EMBL" id="AWWV01011442">
    <property type="protein sequence ID" value="OMO72344.1"/>
    <property type="molecule type" value="Genomic_DNA"/>
</dbReference>
<proteinExistence type="predicted"/>
<dbReference type="Proteomes" id="UP000188268">
    <property type="component" value="Unassembled WGS sequence"/>
</dbReference>
<accession>A0A1R3HPX9</accession>
<reference evidence="1 2" key="1">
    <citation type="submission" date="2013-09" db="EMBL/GenBank/DDBJ databases">
        <title>Corchorus capsularis genome sequencing.</title>
        <authorList>
            <person name="Alam M."/>
            <person name="Haque M.S."/>
            <person name="Islam M.S."/>
            <person name="Emdad E.M."/>
            <person name="Islam M.M."/>
            <person name="Ahmed B."/>
            <person name="Halim A."/>
            <person name="Hossen Q.M.M."/>
            <person name="Hossain M.Z."/>
            <person name="Ahmed R."/>
            <person name="Khan M.M."/>
            <person name="Islam R."/>
            <person name="Rashid M.M."/>
            <person name="Khan S.A."/>
            <person name="Rahman M.S."/>
            <person name="Alam M."/>
        </authorList>
    </citation>
    <scope>NUCLEOTIDE SEQUENCE [LARGE SCALE GENOMIC DNA]</scope>
    <source>
        <strain evidence="2">cv. CVL-1</strain>
        <tissue evidence="1">Whole seedling</tissue>
    </source>
</reference>
<evidence type="ECO:0000313" key="2">
    <source>
        <dbReference type="Proteomes" id="UP000188268"/>
    </source>
</evidence>
<gene>
    <name evidence="1" type="ORF">CCACVL1_17850</name>
</gene>
<evidence type="ECO:0000313" key="1">
    <source>
        <dbReference type="EMBL" id="OMO72344.1"/>
    </source>
</evidence>